<feature type="transmembrane region" description="Helical" evidence="10">
    <location>
        <begin position="54"/>
        <end position="72"/>
    </location>
</feature>
<keyword evidence="5 13" id="KW-0808">Transferase</keyword>
<feature type="transmembrane region" description="Helical" evidence="10">
    <location>
        <begin position="424"/>
        <end position="441"/>
    </location>
</feature>
<keyword evidence="6 10" id="KW-0812">Transmembrane</keyword>
<dbReference type="GO" id="GO:0012505">
    <property type="term" value="C:endomembrane system"/>
    <property type="evidence" value="ECO:0007669"/>
    <property type="project" value="UniProtKB-SubCell"/>
</dbReference>
<dbReference type="PANTHER" id="PTHR10050">
    <property type="entry name" value="DOLICHYL-PHOSPHATE-MANNOSE--PROTEIN MANNOSYLTRANSFERASE"/>
    <property type="match status" value="1"/>
</dbReference>
<dbReference type="PANTHER" id="PTHR10050:SF46">
    <property type="entry name" value="PROTEIN O-MANNOSYL-TRANSFERASE 2"/>
    <property type="match status" value="1"/>
</dbReference>
<evidence type="ECO:0000256" key="8">
    <source>
        <dbReference type="ARBA" id="ARBA00023136"/>
    </source>
</evidence>
<feature type="transmembrane region" description="Helical" evidence="10">
    <location>
        <begin position="138"/>
        <end position="156"/>
    </location>
</feature>
<dbReference type="UniPathway" id="UPA00378"/>
<keyword evidence="8 10" id="KW-0472">Membrane</keyword>
<evidence type="ECO:0000256" key="3">
    <source>
        <dbReference type="ARBA" id="ARBA00007222"/>
    </source>
</evidence>
<feature type="transmembrane region" description="Helical" evidence="10">
    <location>
        <begin position="220"/>
        <end position="237"/>
    </location>
</feature>
<dbReference type="Pfam" id="PF02366">
    <property type="entry name" value="PMT"/>
    <property type="match status" value="1"/>
</dbReference>
<evidence type="ECO:0000259" key="12">
    <source>
        <dbReference type="Pfam" id="PF16192"/>
    </source>
</evidence>
<feature type="transmembrane region" description="Helical" evidence="10">
    <location>
        <begin position="243"/>
        <end position="259"/>
    </location>
</feature>
<evidence type="ECO:0000313" key="14">
    <source>
        <dbReference type="Proteomes" id="UP000030680"/>
    </source>
</evidence>
<proteinExistence type="inferred from homology"/>
<feature type="transmembrane region" description="Helical" evidence="10">
    <location>
        <begin position="266"/>
        <end position="287"/>
    </location>
</feature>
<dbReference type="RefSeq" id="XP_005707431.1">
    <property type="nucleotide sequence ID" value="XM_005707374.1"/>
</dbReference>
<dbReference type="STRING" id="130081.M2W581"/>
<dbReference type="EMBL" id="KB454495">
    <property type="protein sequence ID" value="EME30911.1"/>
    <property type="molecule type" value="Genomic_DNA"/>
</dbReference>
<dbReference type="InterPro" id="IPR027005">
    <property type="entry name" value="PMT-like"/>
</dbReference>
<protein>
    <submittedName>
        <fullName evidence="13">Dolichyl-phosphate-mannose-protein mannosyltransferase</fullName>
        <ecNumber evidence="13">2.4.1.109</ecNumber>
    </submittedName>
</protein>
<evidence type="ECO:0000313" key="13">
    <source>
        <dbReference type="EMBL" id="EME30911.1"/>
    </source>
</evidence>
<accession>M2W581</accession>
<name>M2W581_GALSU</name>
<feature type="domain" description="Protein O-mannosyl-transferase C-terminal four TM" evidence="12">
    <location>
        <begin position="323"/>
        <end position="514"/>
    </location>
</feature>
<dbReference type="Pfam" id="PF16192">
    <property type="entry name" value="PMT_4TMC"/>
    <property type="match status" value="1"/>
</dbReference>
<feature type="region of interest" description="Disordered" evidence="9">
    <location>
        <begin position="1"/>
        <end position="25"/>
    </location>
</feature>
<gene>
    <name evidence="13" type="ORF">Gasu_16800</name>
</gene>
<evidence type="ECO:0000256" key="1">
    <source>
        <dbReference type="ARBA" id="ARBA00004127"/>
    </source>
</evidence>
<evidence type="ECO:0000259" key="11">
    <source>
        <dbReference type="Pfam" id="PF02366"/>
    </source>
</evidence>
<evidence type="ECO:0000256" key="9">
    <source>
        <dbReference type="SAM" id="MobiDB-lite"/>
    </source>
</evidence>
<evidence type="ECO:0000256" key="10">
    <source>
        <dbReference type="SAM" id="Phobius"/>
    </source>
</evidence>
<dbReference type="InterPro" id="IPR003342">
    <property type="entry name" value="ArnT-like_N"/>
</dbReference>
<organism evidence="13 14">
    <name type="scientific">Galdieria sulphuraria</name>
    <name type="common">Red alga</name>
    <dbReference type="NCBI Taxonomy" id="130081"/>
    <lineage>
        <taxon>Eukaryota</taxon>
        <taxon>Rhodophyta</taxon>
        <taxon>Bangiophyceae</taxon>
        <taxon>Galdieriales</taxon>
        <taxon>Galdieriaceae</taxon>
        <taxon>Galdieria</taxon>
    </lineage>
</organism>
<sequence>MESSKRTTMNQHSSSKSNGSVGRPYSSKIKKSHLRNKYLTFLLKASQFDKTDGWNLLLLTFLALATRFWRLFYPAAVVFDEFHFGKFVTWYFKHQYYFDIHPPLGKLILYLGGLLGGYNPGFLYDAIGAEYGDTKFQVLRSVSALFGVLSVPLMYCTCRELNISPVGSFAGASMVLLDFLSLIESRLILVDSQLLFFCMASFYSALKLWKYKRENRKKSFLFFLVLTGILCGCAISVKWTALATPGIIAIVSFFGLHFLNEPLEIWECLIAGLSGIIVYLFVFYVHFQLLPFSGSGDAFMTPEFQKTLIGNPFYHPAATRQPFLTSFFQLNREMFRANKGIKDRHPWESKWYEWPLNLRGLLYFVQEDDEDDSRMSQIYLIGNPAVMYLCLLSALIFLLCAIFFGRYRYAISSKADLRSLMEKGGILCAAYALNLLPYIAVERSAFLYHYIPGLFYAELLTALVIDRFPKSYKLVFIIVIFILEVAAFVYWAPWVYAISLTKIAHDKRRWLPRWN</sequence>
<feature type="transmembrane region" description="Helical" evidence="10">
    <location>
        <begin position="447"/>
        <end position="465"/>
    </location>
</feature>
<evidence type="ECO:0000256" key="4">
    <source>
        <dbReference type="ARBA" id="ARBA00022676"/>
    </source>
</evidence>
<dbReference type="KEGG" id="gsl:Gasu_16800"/>
<comment type="subcellular location">
    <subcellularLocation>
        <location evidence="1">Endomembrane system</location>
        <topology evidence="1">Multi-pass membrane protein</topology>
    </subcellularLocation>
</comment>
<evidence type="ECO:0000256" key="6">
    <source>
        <dbReference type="ARBA" id="ARBA00022692"/>
    </source>
</evidence>
<dbReference type="GeneID" id="17089607"/>
<feature type="transmembrane region" description="Helical" evidence="10">
    <location>
        <begin position="385"/>
        <end position="404"/>
    </location>
</feature>
<evidence type="ECO:0000256" key="2">
    <source>
        <dbReference type="ARBA" id="ARBA00004922"/>
    </source>
</evidence>
<evidence type="ECO:0000256" key="5">
    <source>
        <dbReference type="ARBA" id="ARBA00022679"/>
    </source>
</evidence>
<dbReference type="EC" id="2.4.1.109" evidence="13"/>
<keyword evidence="4 13" id="KW-0328">Glycosyltransferase</keyword>
<dbReference type="GO" id="GO:0004169">
    <property type="term" value="F:dolichyl-phosphate-mannose-protein mannosyltransferase activity"/>
    <property type="evidence" value="ECO:0007669"/>
    <property type="project" value="UniProtKB-EC"/>
</dbReference>
<reference evidence="14" key="1">
    <citation type="journal article" date="2013" name="Science">
        <title>Gene transfer from bacteria and archaea facilitated evolution of an extremophilic eukaryote.</title>
        <authorList>
            <person name="Schonknecht G."/>
            <person name="Chen W.H."/>
            <person name="Ternes C.M."/>
            <person name="Barbier G.G."/>
            <person name="Shrestha R.P."/>
            <person name="Stanke M."/>
            <person name="Brautigam A."/>
            <person name="Baker B.J."/>
            <person name="Banfield J.F."/>
            <person name="Garavito R.M."/>
            <person name="Carr K."/>
            <person name="Wilkerson C."/>
            <person name="Rensing S.A."/>
            <person name="Gagneul D."/>
            <person name="Dickenson N.E."/>
            <person name="Oesterhelt C."/>
            <person name="Lercher M.J."/>
            <person name="Weber A.P."/>
        </authorList>
    </citation>
    <scope>NUCLEOTIDE SEQUENCE [LARGE SCALE GENOMIC DNA]</scope>
    <source>
        <strain evidence="14">074W</strain>
    </source>
</reference>
<dbReference type="Proteomes" id="UP000030680">
    <property type="component" value="Unassembled WGS sequence"/>
</dbReference>
<feature type="transmembrane region" description="Helical" evidence="10">
    <location>
        <begin position="472"/>
        <end position="492"/>
    </location>
</feature>
<evidence type="ECO:0000256" key="7">
    <source>
        <dbReference type="ARBA" id="ARBA00022989"/>
    </source>
</evidence>
<dbReference type="OrthoDB" id="4896at2759"/>
<feature type="compositionally biased region" description="Polar residues" evidence="9">
    <location>
        <begin position="1"/>
        <end position="20"/>
    </location>
</feature>
<keyword evidence="14" id="KW-1185">Reference proteome</keyword>
<feature type="domain" description="ArnT-like N-terminal" evidence="11">
    <location>
        <begin position="58"/>
        <end position="290"/>
    </location>
</feature>
<dbReference type="Gramene" id="EME30911">
    <property type="protein sequence ID" value="EME30911"/>
    <property type="gene ID" value="Gasu_16800"/>
</dbReference>
<feature type="transmembrane region" description="Helical" evidence="10">
    <location>
        <begin position="188"/>
        <end position="208"/>
    </location>
</feature>
<keyword evidence="7 10" id="KW-1133">Transmembrane helix</keyword>
<dbReference type="InterPro" id="IPR032421">
    <property type="entry name" value="PMT_4TMC"/>
</dbReference>
<dbReference type="GO" id="GO:0016020">
    <property type="term" value="C:membrane"/>
    <property type="evidence" value="ECO:0007669"/>
    <property type="project" value="InterPro"/>
</dbReference>
<comment type="pathway">
    <text evidence="2">Protein modification; protein glycosylation.</text>
</comment>
<dbReference type="OMA" id="AGNHHPW"/>
<comment type="similarity">
    <text evidence="3">Belongs to the glycosyltransferase 39 family.</text>
</comment>
<dbReference type="AlphaFoldDB" id="M2W581"/>
<dbReference type="eggNOG" id="KOG3359">
    <property type="taxonomic scope" value="Eukaryota"/>
</dbReference>